<evidence type="ECO:0000313" key="3">
    <source>
        <dbReference type="Proteomes" id="UP000823388"/>
    </source>
</evidence>
<evidence type="ECO:0000313" key="2">
    <source>
        <dbReference type="EMBL" id="KAG2661602.1"/>
    </source>
</evidence>
<dbReference type="EMBL" id="CM029037">
    <property type="protein sequence ID" value="KAG2661602.1"/>
    <property type="molecule type" value="Genomic_DNA"/>
</dbReference>
<gene>
    <name evidence="2" type="ORF">PVAP13_1KG208443</name>
</gene>
<name>A0A8T0XJD4_PANVG</name>
<evidence type="ECO:0000256" key="1">
    <source>
        <dbReference type="SAM" id="MobiDB-lite"/>
    </source>
</evidence>
<feature type="region of interest" description="Disordered" evidence="1">
    <location>
        <begin position="55"/>
        <end position="157"/>
    </location>
</feature>
<comment type="caution">
    <text evidence="2">The sequence shown here is derived from an EMBL/GenBank/DDBJ whole genome shotgun (WGS) entry which is preliminary data.</text>
</comment>
<accession>A0A8T0XJD4</accession>
<protein>
    <submittedName>
        <fullName evidence="2">Uncharacterized protein</fullName>
    </submittedName>
</protein>
<proteinExistence type="predicted"/>
<feature type="region of interest" description="Disordered" evidence="1">
    <location>
        <begin position="1"/>
        <end position="23"/>
    </location>
</feature>
<organism evidence="2 3">
    <name type="scientific">Panicum virgatum</name>
    <name type="common">Blackwell switchgrass</name>
    <dbReference type="NCBI Taxonomy" id="38727"/>
    <lineage>
        <taxon>Eukaryota</taxon>
        <taxon>Viridiplantae</taxon>
        <taxon>Streptophyta</taxon>
        <taxon>Embryophyta</taxon>
        <taxon>Tracheophyta</taxon>
        <taxon>Spermatophyta</taxon>
        <taxon>Magnoliopsida</taxon>
        <taxon>Liliopsida</taxon>
        <taxon>Poales</taxon>
        <taxon>Poaceae</taxon>
        <taxon>PACMAD clade</taxon>
        <taxon>Panicoideae</taxon>
        <taxon>Panicodae</taxon>
        <taxon>Paniceae</taxon>
        <taxon>Panicinae</taxon>
        <taxon>Panicum</taxon>
        <taxon>Panicum sect. Hiantes</taxon>
    </lineage>
</organism>
<dbReference type="AlphaFoldDB" id="A0A8T0XJD4"/>
<keyword evidence="3" id="KW-1185">Reference proteome</keyword>
<reference evidence="2 3" key="1">
    <citation type="submission" date="2020-05" db="EMBL/GenBank/DDBJ databases">
        <title>WGS assembly of Panicum virgatum.</title>
        <authorList>
            <person name="Lovell J.T."/>
            <person name="Jenkins J."/>
            <person name="Shu S."/>
            <person name="Juenger T.E."/>
            <person name="Schmutz J."/>
        </authorList>
    </citation>
    <scope>NUCLEOTIDE SEQUENCE [LARGE SCALE GENOMIC DNA]</scope>
    <source>
        <strain evidence="3">cv. AP13</strain>
    </source>
</reference>
<feature type="compositionally biased region" description="Basic and acidic residues" evidence="1">
    <location>
        <begin position="75"/>
        <end position="84"/>
    </location>
</feature>
<sequence>MPGGGPTLNDALEMPGGGQSDEEVVALEMPGGGQSDEEVVMAEGGQEIETIIIPSSHLAPTMTCESGVMSGEPHGQSDERRPADAEEVNGGGGSRRTRKRRPAAAEMRCDERIAAIASYRAEPSRTSVSRASIAPEATGTTSQQPEPRLLCTVGYES</sequence>
<dbReference type="Proteomes" id="UP000823388">
    <property type="component" value="Chromosome 1K"/>
</dbReference>